<dbReference type="EMBL" id="KV454297">
    <property type="protein sequence ID" value="ODQ71731.1"/>
    <property type="molecule type" value="Genomic_DNA"/>
</dbReference>
<dbReference type="AlphaFoldDB" id="A0A1E3Q241"/>
<gene>
    <name evidence="3" type="ORF">LIPSTDRAFT_71743</name>
    <name evidence="2" type="ORF">LIPSTDRAFT_73466</name>
    <name evidence="1" type="ORF">LIPSTDRAFT_75869</name>
</gene>
<evidence type="ECO:0000313" key="4">
    <source>
        <dbReference type="Proteomes" id="UP000094385"/>
    </source>
</evidence>
<keyword evidence="4" id="KW-1185">Reference proteome</keyword>
<reference evidence="2 4" key="1">
    <citation type="journal article" date="2016" name="Proc. Natl. Acad. Sci. U.S.A.">
        <title>Comparative genomics of biotechnologically important yeasts.</title>
        <authorList>
            <person name="Riley R."/>
            <person name="Haridas S."/>
            <person name="Wolfe K.H."/>
            <person name="Lopes M.R."/>
            <person name="Hittinger C.T."/>
            <person name="Goeker M."/>
            <person name="Salamov A.A."/>
            <person name="Wisecaver J.H."/>
            <person name="Long T.M."/>
            <person name="Calvey C.H."/>
            <person name="Aerts A.L."/>
            <person name="Barry K.W."/>
            <person name="Choi C."/>
            <person name="Clum A."/>
            <person name="Coughlan A.Y."/>
            <person name="Deshpande S."/>
            <person name="Douglass A.P."/>
            <person name="Hanson S.J."/>
            <person name="Klenk H.-P."/>
            <person name="LaButti K.M."/>
            <person name="Lapidus A."/>
            <person name="Lindquist E.A."/>
            <person name="Lipzen A.M."/>
            <person name="Meier-Kolthoff J.P."/>
            <person name="Ohm R.A."/>
            <person name="Otillar R.P."/>
            <person name="Pangilinan J.L."/>
            <person name="Peng Y."/>
            <person name="Rokas A."/>
            <person name="Rosa C.A."/>
            <person name="Scheuner C."/>
            <person name="Sibirny A.A."/>
            <person name="Slot J.C."/>
            <person name="Stielow J.B."/>
            <person name="Sun H."/>
            <person name="Kurtzman C.P."/>
            <person name="Blackwell M."/>
            <person name="Grigoriev I.V."/>
            <person name="Jeffries T.W."/>
        </authorList>
    </citation>
    <scope>NUCLEOTIDE SEQUENCE [LARGE SCALE GENOMIC DNA]</scope>
    <source>
        <strain evidence="2 4">NRRL Y-11557</strain>
    </source>
</reference>
<accession>A0A1E3Q241</accession>
<evidence type="ECO:0000313" key="1">
    <source>
        <dbReference type="EMBL" id="ODQ69605.1"/>
    </source>
</evidence>
<dbReference type="OrthoDB" id="4097301at2759"/>
<evidence type="ECO:0000313" key="2">
    <source>
        <dbReference type="EMBL" id="ODQ71731.1"/>
    </source>
</evidence>
<sequence length="51" mass="5674">MNVPVLICDFQIHTSNILDINRGTITNLDVDIGGLEIVHNTFVVAIMMRCC</sequence>
<evidence type="ECO:0000313" key="3">
    <source>
        <dbReference type="EMBL" id="ODQ73345.1"/>
    </source>
</evidence>
<name>A0A1E3Q241_LIPST</name>
<organism evidence="2 4">
    <name type="scientific">Lipomyces starkeyi NRRL Y-11557</name>
    <dbReference type="NCBI Taxonomy" id="675824"/>
    <lineage>
        <taxon>Eukaryota</taxon>
        <taxon>Fungi</taxon>
        <taxon>Dikarya</taxon>
        <taxon>Ascomycota</taxon>
        <taxon>Saccharomycotina</taxon>
        <taxon>Lipomycetes</taxon>
        <taxon>Lipomycetales</taxon>
        <taxon>Lipomycetaceae</taxon>
        <taxon>Lipomyces</taxon>
    </lineage>
</organism>
<dbReference type="Proteomes" id="UP000094385">
    <property type="component" value="Unassembled WGS sequence"/>
</dbReference>
<protein>
    <submittedName>
        <fullName evidence="2">Uncharacterized protein</fullName>
    </submittedName>
</protein>
<dbReference type="EMBL" id="KV454303">
    <property type="protein sequence ID" value="ODQ69605.1"/>
    <property type="molecule type" value="Genomic_DNA"/>
</dbReference>
<proteinExistence type="predicted"/>
<dbReference type="EMBL" id="KV454294">
    <property type="protein sequence ID" value="ODQ73345.1"/>
    <property type="molecule type" value="Genomic_DNA"/>
</dbReference>